<dbReference type="EnsemblPlants" id="OPUNC11G16410.1">
    <property type="protein sequence ID" value="OPUNC11G16410.1"/>
    <property type="gene ID" value="OPUNC11G16410"/>
</dbReference>
<protein>
    <submittedName>
        <fullName evidence="2">Uncharacterized protein</fullName>
    </submittedName>
</protein>
<proteinExistence type="predicted"/>
<dbReference type="Proteomes" id="UP000026962">
    <property type="component" value="Chromosome 11"/>
</dbReference>
<reference evidence="2" key="1">
    <citation type="submission" date="2015-04" db="UniProtKB">
        <authorList>
            <consortium name="EnsemblPlants"/>
        </authorList>
    </citation>
    <scope>IDENTIFICATION</scope>
</reference>
<name>A0A0E0MH78_ORYPU</name>
<accession>A0A0E0MH78</accession>
<organism evidence="2">
    <name type="scientific">Oryza punctata</name>
    <name type="common">Red rice</name>
    <dbReference type="NCBI Taxonomy" id="4537"/>
    <lineage>
        <taxon>Eukaryota</taxon>
        <taxon>Viridiplantae</taxon>
        <taxon>Streptophyta</taxon>
        <taxon>Embryophyta</taxon>
        <taxon>Tracheophyta</taxon>
        <taxon>Spermatophyta</taxon>
        <taxon>Magnoliopsida</taxon>
        <taxon>Liliopsida</taxon>
        <taxon>Poales</taxon>
        <taxon>Poaceae</taxon>
        <taxon>BOP clade</taxon>
        <taxon>Oryzoideae</taxon>
        <taxon>Oryzeae</taxon>
        <taxon>Oryzinae</taxon>
        <taxon>Oryza</taxon>
    </lineage>
</organism>
<dbReference type="PANTHER" id="PTHR35166:SF20">
    <property type="entry name" value="EXPRESSED PROTEIN"/>
    <property type="match status" value="1"/>
</dbReference>
<evidence type="ECO:0000313" key="2">
    <source>
        <dbReference type="EnsemblPlants" id="OPUNC11G16410.1"/>
    </source>
</evidence>
<dbReference type="PANTHER" id="PTHR35166">
    <property type="entry name" value="OS05G0193700 PROTEIN-RELATED"/>
    <property type="match status" value="1"/>
</dbReference>
<keyword evidence="3" id="KW-1185">Reference proteome</keyword>
<evidence type="ECO:0000313" key="3">
    <source>
        <dbReference type="Proteomes" id="UP000026962"/>
    </source>
</evidence>
<dbReference type="AlphaFoldDB" id="A0A0E0MH78"/>
<dbReference type="HOGENOM" id="CLU_1646439_0_0_1"/>
<feature type="compositionally biased region" description="Basic residues" evidence="1">
    <location>
        <begin position="23"/>
        <end position="34"/>
    </location>
</feature>
<dbReference type="Gramene" id="OPUNC11G16410.1">
    <property type="protein sequence ID" value="OPUNC11G16410.1"/>
    <property type="gene ID" value="OPUNC11G16410"/>
</dbReference>
<sequence length="161" mass="17865">MATLLRNLHSSSSSSAPPTKPWRSSKRKARRVSKGSKPAAGTLVPADGEEMILAPRGKIALSKKLVEKILPLERRDLPHVADILDDDNPNPSEAEKALRKCVIDLDRYNKKREDKLAECQDVIRRLRHGKGYAVVDNRLEFRAAPCARLAVSFCSLAMSPI</sequence>
<reference evidence="2" key="2">
    <citation type="submission" date="2018-05" db="EMBL/GenBank/DDBJ databases">
        <title>OpunRS2 (Oryza punctata Reference Sequence Version 2).</title>
        <authorList>
            <person name="Zhang J."/>
            <person name="Kudrna D."/>
            <person name="Lee S."/>
            <person name="Talag J."/>
            <person name="Welchert J."/>
            <person name="Wing R.A."/>
        </authorList>
    </citation>
    <scope>NUCLEOTIDE SEQUENCE [LARGE SCALE GENOMIC DNA]</scope>
</reference>
<evidence type="ECO:0000256" key="1">
    <source>
        <dbReference type="SAM" id="MobiDB-lite"/>
    </source>
</evidence>
<feature type="region of interest" description="Disordered" evidence="1">
    <location>
        <begin position="1"/>
        <end position="43"/>
    </location>
</feature>